<keyword evidence="2" id="KW-0012">Acyltransferase</keyword>
<organism evidence="5 6">
    <name type="scientific">Rhizocola hellebori</name>
    <dbReference type="NCBI Taxonomy" id="1392758"/>
    <lineage>
        <taxon>Bacteria</taxon>
        <taxon>Bacillati</taxon>
        <taxon>Actinomycetota</taxon>
        <taxon>Actinomycetes</taxon>
        <taxon>Micromonosporales</taxon>
        <taxon>Micromonosporaceae</taxon>
        <taxon>Rhizocola</taxon>
    </lineage>
</organism>
<dbReference type="PANTHER" id="PTHR34069:SF3">
    <property type="entry name" value="ACYL-COA:ACYL-COA ALKYLTRANSFERASE"/>
    <property type="match status" value="1"/>
</dbReference>
<sequence>MTVFLTGCGAYLPGEPLDNDEVARRLGDPLPGLRKRIMAANGIRTRHLALDENGTVTMLNEELAAEAVVAALKDRGLAIGEVGMLAAGTTQGDLLVPGFASMVHGRLDDAGPMEVLSSGGVCASSMAAFTAAARAIEAGDHDTAVIVGSELVSRSLRAREGSRNADTEFLRWTLSDGAAAVVLQNAPRPQGLSLRLDWTHLVSYAHERPVCMSAGGSPTAGDTWLDPVTPDVRLVQLRQEVAMLPDLFRTGVHEFAKLIREGKVSPSKVDHLLCHYSAERFRGDIVGLLKAANLMIDEDRWFTNLHTRGNTGAASIFVMLEEAWHAERFREGDRILLVVPESGRFSFAFAHLTCVTATQTGPEPAAVVVAEHKATAPAAHGQDGASTQRLVLDLAQVWEDFERRLRRAPIVRRIESGTASVEDYRRLLVHLRQQVVEGGRWISRAASNFSVELFDFRSAAIKHAADEHKDYRLLERDFVAVGGELSEIQHSHKNAGSEALSAFIFQQASLPDPVDLLGAMFIIEGLGNRLALGWARRLQEQLALRDDQVSFLRYHGEADEEHIGELNHLLTLVTAQHHERVVRTAQVVARLYALQLEEVN</sequence>
<protein>
    <recommendedName>
        <fullName evidence="7">3-oxoacyl-ACP synthase</fullName>
    </recommendedName>
</protein>
<evidence type="ECO:0000259" key="4">
    <source>
        <dbReference type="Pfam" id="PF08545"/>
    </source>
</evidence>
<dbReference type="InterPro" id="IPR013751">
    <property type="entry name" value="ACP_syn_III_N"/>
</dbReference>
<dbReference type="SUPFAM" id="SSF48613">
    <property type="entry name" value="Heme oxygenase-like"/>
    <property type="match status" value="1"/>
</dbReference>
<name>A0A8J3QH22_9ACTN</name>
<reference evidence="5" key="1">
    <citation type="submission" date="2021-01" db="EMBL/GenBank/DDBJ databases">
        <title>Whole genome shotgun sequence of Rhizocola hellebori NBRC 109834.</title>
        <authorList>
            <person name="Komaki H."/>
            <person name="Tamura T."/>
        </authorList>
    </citation>
    <scope>NUCLEOTIDE SEQUENCE</scope>
    <source>
        <strain evidence="5">NBRC 109834</strain>
    </source>
</reference>
<dbReference type="SUPFAM" id="SSF53901">
    <property type="entry name" value="Thiolase-like"/>
    <property type="match status" value="2"/>
</dbReference>
<feature type="domain" description="Beta-ketoacyl-[acyl-carrier-protein] synthase III C-terminal" evidence="3">
    <location>
        <begin position="262"/>
        <end position="338"/>
    </location>
</feature>
<accession>A0A8J3QH22</accession>
<dbReference type="PANTHER" id="PTHR34069">
    <property type="entry name" value="3-OXOACYL-[ACYL-CARRIER-PROTEIN] SYNTHASE 3"/>
    <property type="match status" value="1"/>
</dbReference>
<dbReference type="Pfam" id="PF08545">
    <property type="entry name" value="ACP_syn_III"/>
    <property type="match status" value="1"/>
</dbReference>
<proteinExistence type="predicted"/>
<evidence type="ECO:0000313" key="5">
    <source>
        <dbReference type="EMBL" id="GIH09487.1"/>
    </source>
</evidence>
<dbReference type="GO" id="GO:0044550">
    <property type="term" value="P:secondary metabolite biosynthetic process"/>
    <property type="evidence" value="ECO:0007669"/>
    <property type="project" value="TreeGrafter"/>
</dbReference>
<gene>
    <name evidence="5" type="ORF">Rhe02_75540</name>
</gene>
<dbReference type="AlphaFoldDB" id="A0A8J3QH22"/>
<evidence type="ECO:0000313" key="6">
    <source>
        <dbReference type="Proteomes" id="UP000612899"/>
    </source>
</evidence>
<dbReference type="InterPro" id="IPR016039">
    <property type="entry name" value="Thiolase-like"/>
</dbReference>
<dbReference type="InterPro" id="IPR013747">
    <property type="entry name" value="ACP_syn_III_C"/>
</dbReference>
<feature type="domain" description="Beta-ketoacyl-[acyl-carrier-protein] synthase III N-terminal" evidence="4">
    <location>
        <begin position="121"/>
        <end position="187"/>
    </location>
</feature>
<dbReference type="GO" id="GO:0004315">
    <property type="term" value="F:3-oxoacyl-[acyl-carrier-protein] synthase activity"/>
    <property type="evidence" value="ECO:0007669"/>
    <property type="project" value="InterPro"/>
</dbReference>
<comment type="caution">
    <text evidence="5">The sequence shown here is derived from an EMBL/GenBank/DDBJ whole genome shotgun (WGS) entry which is preliminary data.</text>
</comment>
<dbReference type="EMBL" id="BONY01000069">
    <property type="protein sequence ID" value="GIH09487.1"/>
    <property type="molecule type" value="Genomic_DNA"/>
</dbReference>
<dbReference type="Proteomes" id="UP000612899">
    <property type="component" value="Unassembled WGS sequence"/>
</dbReference>
<evidence type="ECO:0000256" key="2">
    <source>
        <dbReference type="ARBA" id="ARBA00023315"/>
    </source>
</evidence>
<keyword evidence="6" id="KW-1185">Reference proteome</keyword>
<dbReference type="Gene3D" id="3.40.47.10">
    <property type="match status" value="2"/>
</dbReference>
<dbReference type="InterPro" id="IPR016084">
    <property type="entry name" value="Haem_Oase-like_multi-hlx"/>
</dbReference>
<dbReference type="RefSeq" id="WP_203913219.1">
    <property type="nucleotide sequence ID" value="NZ_BONY01000069.1"/>
</dbReference>
<dbReference type="CDD" id="cd00827">
    <property type="entry name" value="init_cond_enzymes"/>
    <property type="match status" value="1"/>
</dbReference>
<evidence type="ECO:0000256" key="1">
    <source>
        <dbReference type="ARBA" id="ARBA00022679"/>
    </source>
</evidence>
<dbReference type="GO" id="GO:0006633">
    <property type="term" value="P:fatty acid biosynthetic process"/>
    <property type="evidence" value="ECO:0007669"/>
    <property type="project" value="InterPro"/>
</dbReference>
<evidence type="ECO:0000259" key="3">
    <source>
        <dbReference type="Pfam" id="PF08541"/>
    </source>
</evidence>
<keyword evidence="1" id="KW-0808">Transferase</keyword>
<dbReference type="Pfam" id="PF14518">
    <property type="entry name" value="Haem_oxygenas_2"/>
    <property type="match status" value="1"/>
</dbReference>
<dbReference type="Pfam" id="PF08541">
    <property type="entry name" value="ACP_syn_III_C"/>
    <property type="match status" value="1"/>
</dbReference>
<dbReference type="Gene3D" id="1.20.910.10">
    <property type="entry name" value="Heme oxygenase-like"/>
    <property type="match status" value="1"/>
</dbReference>
<evidence type="ECO:0008006" key="7">
    <source>
        <dbReference type="Google" id="ProtNLM"/>
    </source>
</evidence>